<comment type="caution">
    <text evidence="1">The sequence shown here is derived from an EMBL/GenBank/DDBJ whole genome shotgun (WGS) entry which is preliminary data.</text>
</comment>
<sequence>MTIWMVRVFSARHRLLEHYSRHASLEVQQTEEQRQASVSCALSMLECDAKLLTSPVVKGYYWFVYFHFPMLAHVHILRYLREQPESDQSRMAWKILSENYEAHVMKPKSADAIFAVCSRLVLQAWKAREDLSKRQGEPTEMPWIVSDIQDKARQIWTGFSPQGTAEQLNGVVGSSLDQSLTSMSSDYTCEGINLQGFASSEPGGYHDILTPTLSGSDAGQLWNPLDWISMGLQDQ</sequence>
<dbReference type="InParanoid" id="A0A1Y2DSZ1"/>
<gene>
    <name evidence="1" type="ORF">BCR38DRAFT_410790</name>
</gene>
<name>A0A1Y2DSZ1_9PEZI</name>
<dbReference type="EMBL" id="MCFJ01000009">
    <property type="protein sequence ID" value="ORY62367.1"/>
    <property type="molecule type" value="Genomic_DNA"/>
</dbReference>
<reference evidence="1 2" key="1">
    <citation type="submission" date="2016-07" db="EMBL/GenBank/DDBJ databases">
        <title>Pervasive Adenine N6-methylation of Active Genes in Fungi.</title>
        <authorList>
            <consortium name="DOE Joint Genome Institute"/>
            <person name="Mondo S.J."/>
            <person name="Dannebaum R.O."/>
            <person name="Kuo R.C."/>
            <person name="Labutti K."/>
            <person name="Haridas S."/>
            <person name="Kuo A."/>
            <person name="Salamov A."/>
            <person name="Ahrendt S.R."/>
            <person name="Lipzen A."/>
            <person name="Sullivan W."/>
            <person name="Andreopoulos W.B."/>
            <person name="Clum A."/>
            <person name="Lindquist E."/>
            <person name="Daum C."/>
            <person name="Ramamoorthy G.K."/>
            <person name="Gryganskyi A."/>
            <person name="Culley D."/>
            <person name="Magnuson J.K."/>
            <person name="James T.Y."/>
            <person name="O'Malley M.A."/>
            <person name="Stajich J.E."/>
            <person name="Spatafora J.W."/>
            <person name="Visel A."/>
            <person name="Grigoriev I.V."/>
        </authorList>
    </citation>
    <scope>NUCLEOTIDE SEQUENCE [LARGE SCALE GENOMIC DNA]</scope>
    <source>
        <strain evidence="1 2">CBS 129021</strain>
    </source>
</reference>
<dbReference type="STRING" id="1141098.A0A1Y2DSZ1"/>
<evidence type="ECO:0000313" key="2">
    <source>
        <dbReference type="Proteomes" id="UP000193689"/>
    </source>
</evidence>
<dbReference type="GeneID" id="63774720"/>
<evidence type="ECO:0000313" key="1">
    <source>
        <dbReference type="EMBL" id="ORY62367.1"/>
    </source>
</evidence>
<protein>
    <submittedName>
        <fullName evidence="1">Uncharacterized protein</fullName>
    </submittedName>
</protein>
<keyword evidence="2" id="KW-1185">Reference proteome</keyword>
<dbReference type="Proteomes" id="UP000193689">
    <property type="component" value="Unassembled WGS sequence"/>
</dbReference>
<dbReference type="OrthoDB" id="2269373at2759"/>
<organism evidence="1 2">
    <name type="scientific">Pseudomassariella vexata</name>
    <dbReference type="NCBI Taxonomy" id="1141098"/>
    <lineage>
        <taxon>Eukaryota</taxon>
        <taxon>Fungi</taxon>
        <taxon>Dikarya</taxon>
        <taxon>Ascomycota</taxon>
        <taxon>Pezizomycotina</taxon>
        <taxon>Sordariomycetes</taxon>
        <taxon>Xylariomycetidae</taxon>
        <taxon>Amphisphaeriales</taxon>
        <taxon>Pseudomassariaceae</taxon>
        <taxon>Pseudomassariella</taxon>
    </lineage>
</organism>
<dbReference type="RefSeq" id="XP_040714203.1">
    <property type="nucleotide sequence ID" value="XM_040858508.1"/>
</dbReference>
<dbReference type="AlphaFoldDB" id="A0A1Y2DSZ1"/>
<proteinExistence type="predicted"/>
<accession>A0A1Y2DSZ1</accession>